<dbReference type="STRING" id="1430326.B8W66_23750"/>
<reference evidence="1 2" key="1">
    <citation type="submission" date="2017-04" db="EMBL/GenBank/DDBJ databases">
        <title>The new phylogeny of genus Mycobacterium.</title>
        <authorList>
            <person name="Tortoli E."/>
            <person name="Trovato A."/>
            <person name="Cirillo D.M."/>
        </authorList>
    </citation>
    <scope>NUCLEOTIDE SEQUENCE [LARGE SCALE GENOMIC DNA]</scope>
    <source>
        <strain evidence="1 2">TBL 1200985</strain>
    </source>
</reference>
<dbReference type="AlphaFoldDB" id="A0A1X2LG47"/>
<name>A0A1X2LG47_9MYCO</name>
<comment type="caution">
    <text evidence="1">The sequence shown here is derived from an EMBL/GenBank/DDBJ whole genome shotgun (WGS) entry which is preliminary data.</text>
</comment>
<evidence type="ECO:0000313" key="2">
    <source>
        <dbReference type="Proteomes" id="UP000193247"/>
    </source>
</evidence>
<proteinExistence type="predicted"/>
<gene>
    <name evidence="1" type="ORF">B8W66_23750</name>
</gene>
<accession>A0A1X2LG47</accession>
<dbReference type="RefSeq" id="WP_165759480.1">
    <property type="nucleotide sequence ID" value="NZ_NCXP01000115.1"/>
</dbReference>
<dbReference type="SUPFAM" id="SSF47336">
    <property type="entry name" value="ACP-like"/>
    <property type="match status" value="1"/>
</dbReference>
<organism evidence="1 2">
    <name type="scientific">Mycobacterium decipiens</name>
    <dbReference type="NCBI Taxonomy" id="1430326"/>
    <lineage>
        <taxon>Bacteria</taxon>
        <taxon>Bacillati</taxon>
        <taxon>Actinomycetota</taxon>
        <taxon>Actinomycetes</taxon>
        <taxon>Mycobacteriales</taxon>
        <taxon>Mycobacteriaceae</taxon>
        <taxon>Mycobacterium</taxon>
    </lineage>
</organism>
<protein>
    <recommendedName>
        <fullName evidence="3">Carrier domain-containing protein</fullName>
    </recommendedName>
</protein>
<feature type="non-terminal residue" evidence="1">
    <location>
        <position position="1"/>
    </location>
</feature>
<evidence type="ECO:0000313" key="1">
    <source>
        <dbReference type="EMBL" id="OSC32963.1"/>
    </source>
</evidence>
<evidence type="ECO:0008006" key="3">
    <source>
        <dbReference type="Google" id="ProtNLM"/>
    </source>
</evidence>
<dbReference type="Proteomes" id="UP000193247">
    <property type="component" value="Unassembled WGS sequence"/>
</dbReference>
<sequence length="98" mass="10494">PLPATLAFDHPTPTTIAQHLASLLTGTSAPTPTSIDHVKRIQELVASIPAERLVQANVLAVLQRLMPDNAESVTQRQKKPDIANMSLDDLVAAALDDH</sequence>
<keyword evidence="2" id="KW-1185">Reference proteome</keyword>
<dbReference type="InterPro" id="IPR036736">
    <property type="entry name" value="ACP-like_sf"/>
</dbReference>
<dbReference type="EMBL" id="NCXP01000115">
    <property type="protein sequence ID" value="OSC32963.1"/>
    <property type="molecule type" value="Genomic_DNA"/>
</dbReference>
<dbReference type="Gene3D" id="1.10.1200.10">
    <property type="entry name" value="ACP-like"/>
    <property type="match status" value="1"/>
</dbReference>